<dbReference type="OrthoDB" id="9797895at2"/>
<evidence type="ECO:0000256" key="1">
    <source>
        <dbReference type="ARBA" id="ARBA00022723"/>
    </source>
</evidence>
<accession>A0A089HJT7</accession>
<dbReference type="KEGG" id="pdu:PDUR_10110"/>
<dbReference type="GO" id="GO:0046872">
    <property type="term" value="F:metal ion binding"/>
    <property type="evidence" value="ECO:0007669"/>
    <property type="project" value="UniProtKB-KW"/>
</dbReference>
<dbReference type="PANTHER" id="PTHR33542">
    <property type="entry name" value="SIROHYDROCHLORIN FERROCHELATASE, CHLOROPLASTIC"/>
    <property type="match status" value="1"/>
</dbReference>
<evidence type="ECO:0000313" key="4">
    <source>
        <dbReference type="EMBL" id="AIQ12236.1"/>
    </source>
</evidence>
<dbReference type="CDD" id="cd03414">
    <property type="entry name" value="CbiX_SirB_C"/>
    <property type="match status" value="1"/>
</dbReference>
<dbReference type="Proteomes" id="UP000029409">
    <property type="component" value="Chromosome"/>
</dbReference>
<organism evidence="4 5">
    <name type="scientific">Paenibacillus durus</name>
    <name type="common">Paenibacillus azotofixans</name>
    <dbReference type="NCBI Taxonomy" id="44251"/>
    <lineage>
        <taxon>Bacteria</taxon>
        <taxon>Bacillati</taxon>
        <taxon>Bacillota</taxon>
        <taxon>Bacilli</taxon>
        <taxon>Bacillales</taxon>
        <taxon>Paenibacillaceae</taxon>
        <taxon>Paenibacillus</taxon>
    </lineage>
</organism>
<dbReference type="Gene3D" id="3.40.50.1400">
    <property type="match status" value="2"/>
</dbReference>
<dbReference type="InterPro" id="IPR050963">
    <property type="entry name" value="Sirohydro_Cobaltochel/CbiX"/>
</dbReference>
<keyword evidence="5" id="KW-1185">Reference proteome</keyword>
<keyword evidence="1" id="KW-0479">Metal-binding</keyword>
<feature type="region of interest" description="Disordered" evidence="3">
    <location>
        <begin position="278"/>
        <end position="351"/>
    </location>
</feature>
<protein>
    <submittedName>
        <fullName evidence="4">Sirohydrochlorin cobaltochelatase</fullName>
    </submittedName>
</protein>
<dbReference type="CDD" id="cd03416">
    <property type="entry name" value="CbiX_SirB_N"/>
    <property type="match status" value="1"/>
</dbReference>
<dbReference type="AlphaFoldDB" id="A0A089HJT7"/>
<evidence type="ECO:0000256" key="2">
    <source>
        <dbReference type="ARBA" id="ARBA00023239"/>
    </source>
</evidence>
<feature type="compositionally biased region" description="Basic and acidic residues" evidence="3">
    <location>
        <begin position="304"/>
        <end position="351"/>
    </location>
</feature>
<gene>
    <name evidence="4" type="ORF">PDUR_10110</name>
</gene>
<dbReference type="PANTHER" id="PTHR33542:SF3">
    <property type="entry name" value="SIROHYDROCHLORIN FERROCHELATASE, CHLOROPLASTIC"/>
    <property type="match status" value="1"/>
</dbReference>
<dbReference type="SUPFAM" id="SSF53800">
    <property type="entry name" value="Chelatase"/>
    <property type="match status" value="1"/>
</dbReference>
<evidence type="ECO:0000256" key="3">
    <source>
        <dbReference type="SAM" id="MobiDB-lite"/>
    </source>
</evidence>
<dbReference type="eggNOG" id="COG2138">
    <property type="taxonomic scope" value="Bacteria"/>
</dbReference>
<dbReference type="Pfam" id="PF01903">
    <property type="entry name" value="CbiX"/>
    <property type="match status" value="2"/>
</dbReference>
<reference evidence="4 5" key="1">
    <citation type="submission" date="2014-08" db="EMBL/GenBank/DDBJ databases">
        <title>Comparative genomics of the Paenibacillus odorifer group.</title>
        <authorList>
            <person name="den Bakker H.C."/>
            <person name="Tsai Y.-C."/>
            <person name="Martin N."/>
            <person name="Korlach J."/>
            <person name="Wiedmann M."/>
        </authorList>
    </citation>
    <scope>NUCLEOTIDE SEQUENCE [LARGE SCALE GENOMIC DNA]</scope>
    <source>
        <strain evidence="4 5">DSM 1735</strain>
    </source>
</reference>
<keyword evidence="2" id="KW-0456">Lyase</keyword>
<feature type="compositionally biased region" description="Basic residues" evidence="3">
    <location>
        <begin position="278"/>
        <end position="303"/>
    </location>
</feature>
<dbReference type="EMBL" id="CP009288">
    <property type="protein sequence ID" value="AIQ12236.1"/>
    <property type="molecule type" value="Genomic_DNA"/>
</dbReference>
<proteinExistence type="predicted"/>
<name>A0A089HJT7_PAEDU</name>
<dbReference type="InterPro" id="IPR002762">
    <property type="entry name" value="CbiX-like"/>
</dbReference>
<evidence type="ECO:0000313" key="5">
    <source>
        <dbReference type="Proteomes" id="UP000029409"/>
    </source>
</evidence>
<sequence>MDAILLVGHGSRDPEGNEELLQFADTVRQAAPQYKIETCFLEFVQPDIARGIANCVEQGATRVVVIPIMLFAAGHAKIHIPFEIDRAKKLYPAVEFVYGRPIGVHQKVMEILTSRVASAGFKTGSPELPIEHGLRELETAVLLIGRGSSDGDANGDFFKMTRLLWEQLPVKWVENCFIGVTEPTFEDGLERVLRLGAKKIFVLPYFLFTGILIKRIEDMTAEFAALHPDITVELAGYFGFHPKLVEALLDRVAEAVEGQAFMNCDMCQYRLAAGHEHHHHHHDHGHDHDHHHHGHGHDHGHHHHENDHDHHHGHSHDHFHAHQHDHENGHDHDDHHHHDHDHHHVERSRAE</sequence>
<dbReference type="STRING" id="44251.PDUR_10110"/>
<dbReference type="RefSeq" id="WP_042206096.1">
    <property type="nucleotide sequence ID" value="NZ_CP009288.1"/>
</dbReference>
<dbReference type="GO" id="GO:0016829">
    <property type="term" value="F:lyase activity"/>
    <property type="evidence" value="ECO:0007669"/>
    <property type="project" value="UniProtKB-KW"/>
</dbReference>